<sequence>MSEYLQLRDAVPQLLALADNFREEGARADREGVAPKASLQTLHAKGLLHVTHSAALGGPDGSLKGQQPELFLNMLRTICRADSATGHCFQLHNHALWQLEQVGTPEQIKLFVKPALKKFSIFSAVGSEPGRINMYEMKTRATRVDGGWLVNGVKNFVTNGTIADLIITSVALDGVEGYLDNLQMMLITPDMPGVAWDDAWYQPHGMRAARSPIMHLSNVFVPDNHLLGEPGAFARQRWQGRFHLGFAANYLGTTEGLFDWYLQYQRGRNKGNDPYAQLRVGEVKMQMDAAAAMFDSAVQGWRDADVVQAELRSISAKSTAARTAFNALQSVLLSAGATAQFEDLPLGRTARNIETFVVHAGHDRTAQIIGQAQLGATFDSTLQR</sequence>
<keyword evidence="4" id="KW-0547">Nucleotide-binding</keyword>
<dbReference type="InterPro" id="IPR013786">
    <property type="entry name" value="AcylCoA_DH/ox_N"/>
</dbReference>
<dbReference type="GO" id="GO:0004497">
    <property type="term" value="F:monooxygenase activity"/>
    <property type="evidence" value="ECO:0007669"/>
    <property type="project" value="UniProtKB-KW"/>
</dbReference>
<keyword evidence="2" id="KW-0285">Flavoprotein</keyword>
<dbReference type="AlphaFoldDB" id="A0A2L1J5M8"/>
<evidence type="ECO:0000256" key="4">
    <source>
        <dbReference type="ARBA" id="ARBA00022741"/>
    </source>
</evidence>
<dbReference type="InterPro" id="IPR046373">
    <property type="entry name" value="Acyl-CoA_Oxase/DH_mid-dom_sf"/>
</dbReference>
<dbReference type="GO" id="GO:0008470">
    <property type="term" value="F:3-methylbutanoyl-CoA dehydrogenase activity"/>
    <property type="evidence" value="ECO:0007669"/>
    <property type="project" value="TreeGrafter"/>
</dbReference>
<dbReference type="Proteomes" id="UP000237830">
    <property type="component" value="Chromosome"/>
</dbReference>
<dbReference type="GO" id="GO:0050660">
    <property type="term" value="F:flavin adenine dinucleotide binding"/>
    <property type="evidence" value="ECO:0007669"/>
    <property type="project" value="InterPro"/>
</dbReference>
<dbReference type="SUPFAM" id="SSF47203">
    <property type="entry name" value="Acyl-CoA dehydrogenase C-terminal domain-like"/>
    <property type="match status" value="1"/>
</dbReference>
<organism evidence="17 18">
    <name type="scientific">Pseudomonas palleroniana</name>
    <dbReference type="NCBI Taxonomy" id="191390"/>
    <lineage>
        <taxon>Bacteria</taxon>
        <taxon>Pseudomonadati</taxon>
        <taxon>Pseudomonadota</taxon>
        <taxon>Gammaproteobacteria</taxon>
        <taxon>Pseudomonadales</taxon>
        <taxon>Pseudomonadaceae</taxon>
        <taxon>Pseudomonas</taxon>
    </lineage>
</organism>
<evidence type="ECO:0000259" key="14">
    <source>
        <dbReference type="Pfam" id="PF02770"/>
    </source>
</evidence>
<keyword evidence="3" id="KW-0288">FMN</keyword>
<evidence type="ECO:0000256" key="3">
    <source>
        <dbReference type="ARBA" id="ARBA00022643"/>
    </source>
</evidence>
<evidence type="ECO:0000256" key="8">
    <source>
        <dbReference type="ARBA" id="ARBA00034317"/>
    </source>
</evidence>
<keyword evidence="6" id="KW-0503">Monooxygenase</keyword>
<dbReference type="GO" id="GO:0005737">
    <property type="term" value="C:cytoplasm"/>
    <property type="evidence" value="ECO:0007669"/>
    <property type="project" value="UniProtKB-SubCell"/>
</dbReference>
<name>A0A2L1J5M8_9PSED</name>
<comment type="similarity">
    <text evidence="8">Belongs to the DszC flavin monooxygenase family.</text>
</comment>
<dbReference type="Gene3D" id="1.10.540.10">
    <property type="entry name" value="Acyl-CoA dehydrogenase/oxidase, N-terminal domain"/>
    <property type="match status" value="1"/>
</dbReference>
<dbReference type="PIRSF" id="PIRSF016578">
    <property type="entry name" value="HsaA"/>
    <property type="match status" value="1"/>
</dbReference>
<gene>
    <name evidence="17" type="ORF">CYL20_04300</name>
</gene>
<evidence type="ECO:0000313" key="17">
    <source>
        <dbReference type="EMBL" id="AVE03802.1"/>
    </source>
</evidence>
<dbReference type="Gene3D" id="2.40.110.10">
    <property type="entry name" value="Butyryl-CoA Dehydrogenase, subunit A, domain 2"/>
    <property type="match status" value="1"/>
</dbReference>
<evidence type="ECO:0000256" key="5">
    <source>
        <dbReference type="ARBA" id="ARBA00023002"/>
    </source>
</evidence>
<feature type="domain" description="Acyl-CoA dehydrogenase C-terminal" evidence="16">
    <location>
        <begin position="244"/>
        <end position="363"/>
    </location>
</feature>
<dbReference type="EC" id="1.14.14.21" evidence="9"/>
<dbReference type="Pfam" id="PF08028">
    <property type="entry name" value="Acyl-CoA_dh_2"/>
    <property type="match status" value="1"/>
</dbReference>
<dbReference type="Gene3D" id="1.20.140.10">
    <property type="entry name" value="Butyryl-CoA Dehydrogenase, subunit A, domain 3"/>
    <property type="match status" value="1"/>
</dbReference>
<dbReference type="Pfam" id="PF02770">
    <property type="entry name" value="Acyl-CoA_dh_M"/>
    <property type="match status" value="1"/>
</dbReference>
<evidence type="ECO:0000313" key="18">
    <source>
        <dbReference type="Proteomes" id="UP000237830"/>
    </source>
</evidence>
<keyword evidence="5" id="KW-0560">Oxidoreductase</keyword>
<proteinExistence type="inferred from homology"/>
<dbReference type="GO" id="GO:0006552">
    <property type="term" value="P:L-leucine catabolic process"/>
    <property type="evidence" value="ECO:0007669"/>
    <property type="project" value="TreeGrafter"/>
</dbReference>
<evidence type="ECO:0000256" key="10">
    <source>
        <dbReference type="ARBA" id="ARBA00034345"/>
    </source>
</evidence>
<dbReference type="InterPro" id="IPR037069">
    <property type="entry name" value="AcylCoA_DH/ox_N_sf"/>
</dbReference>
<dbReference type="InterPro" id="IPR036250">
    <property type="entry name" value="AcylCo_DH-like_C"/>
</dbReference>
<evidence type="ECO:0000256" key="12">
    <source>
        <dbReference type="ARBA" id="ARBA00048445"/>
    </source>
</evidence>
<comment type="catalytic activity">
    <reaction evidence="11">
        <text>dibenzothiophene + FMNH2 + O2 = dibenzothiophene 5-oxide + FMN + H2O + H(+)</text>
        <dbReference type="Rhea" id="RHEA:49076"/>
        <dbReference type="ChEBI" id="CHEBI:15377"/>
        <dbReference type="ChEBI" id="CHEBI:15378"/>
        <dbReference type="ChEBI" id="CHEBI:15379"/>
        <dbReference type="ChEBI" id="CHEBI:23681"/>
        <dbReference type="ChEBI" id="CHEBI:23683"/>
        <dbReference type="ChEBI" id="CHEBI:57618"/>
        <dbReference type="ChEBI" id="CHEBI:58210"/>
    </reaction>
</comment>
<accession>A0A2L1J5M8</accession>
<dbReference type="PANTHER" id="PTHR43884:SF12">
    <property type="entry name" value="ISOVALERYL-COA DEHYDROGENASE, MITOCHONDRIAL-RELATED"/>
    <property type="match status" value="1"/>
</dbReference>
<dbReference type="Pfam" id="PF02771">
    <property type="entry name" value="Acyl-CoA_dh_N"/>
    <property type="match status" value="1"/>
</dbReference>
<dbReference type="InterPro" id="IPR006091">
    <property type="entry name" value="Acyl-CoA_Oxase/DH_mid-dom"/>
</dbReference>
<evidence type="ECO:0000256" key="1">
    <source>
        <dbReference type="ARBA" id="ARBA00004496"/>
    </source>
</evidence>
<dbReference type="InterPro" id="IPR013107">
    <property type="entry name" value="Acyl-CoA_DH_C"/>
</dbReference>
<evidence type="ECO:0000256" key="11">
    <source>
        <dbReference type="ARBA" id="ARBA00047859"/>
    </source>
</evidence>
<feature type="domain" description="Acyl-CoA oxidase/dehydrogenase middle" evidence="14">
    <location>
        <begin position="132"/>
        <end position="219"/>
    </location>
</feature>
<comment type="catalytic activity">
    <reaction evidence="13">
        <text>dibenzothiophene + 2 FMNH2 + 2 O2 = dibenzothiophene 5,5-dioxide + 2 FMN + 2 H2O + 2 H(+)</text>
        <dbReference type="Rhea" id="RHEA:49072"/>
        <dbReference type="ChEBI" id="CHEBI:15377"/>
        <dbReference type="ChEBI" id="CHEBI:15378"/>
        <dbReference type="ChEBI" id="CHEBI:15379"/>
        <dbReference type="ChEBI" id="CHEBI:23681"/>
        <dbReference type="ChEBI" id="CHEBI:57618"/>
        <dbReference type="ChEBI" id="CHEBI:58210"/>
        <dbReference type="ChEBI" id="CHEBI:90356"/>
        <dbReference type="EC" id="1.14.14.21"/>
    </reaction>
</comment>
<evidence type="ECO:0000256" key="9">
    <source>
        <dbReference type="ARBA" id="ARBA00034328"/>
    </source>
</evidence>
<evidence type="ECO:0000256" key="7">
    <source>
        <dbReference type="ARBA" id="ARBA00034307"/>
    </source>
</evidence>
<dbReference type="InterPro" id="IPR009100">
    <property type="entry name" value="AcylCoA_DH/oxidase_NM_dom_sf"/>
</dbReference>
<dbReference type="SUPFAM" id="SSF56645">
    <property type="entry name" value="Acyl-CoA dehydrogenase NM domain-like"/>
    <property type="match status" value="1"/>
</dbReference>
<comment type="pathway">
    <text evidence="7">Sulfur metabolism; dibenzothiophene degradation.</text>
</comment>
<evidence type="ECO:0000256" key="13">
    <source>
        <dbReference type="ARBA" id="ARBA00049456"/>
    </source>
</evidence>
<dbReference type="PANTHER" id="PTHR43884">
    <property type="entry name" value="ACYL-COA DEHYDROGENASE"/>
    <property type="match status" value="1"/>
</dbReference>
<evidence type="ECO:0000259" key="15">
    <source>
        <dbReference type="Pfam" id="PF02771"/>
    </source>
</evidence>
<evidence type="ECO:0000256" key="2">
    <source>
        <dbReference type="ARBA" id="ARBA00022630"/>
    </source>
</evidence>
<feature type="domain" description="Acyl-CoA dehydrogenase/oxidase N-terminal" evidence="15">
    <location>
        <begin position="7"/>
        <end position="115"/>
    </location>
</feature>
<evidence type="ECO:0000259" key="16">
    <source>
        <dbReference type="Pfam" id="PF08028"/>
    </source>
</evidence>
<dbReference type="RefSeq" id="WP_104993726.1">
    <property type="nucleotide sequence ID" value="NZ_CP025494.1"/>
</dbReference>
<dbReference type="EMBL" id="CP025494">
    <property type="protein sequence ID" value="AVE03802.1"/>
    <property type="molecule type" value="Genomic_DNA"/>
</dbReference>
<comment type="subcellular location">
    <subcellularLocation>
        <location evidence="1">Cytoplasm</location>
    </subcellularLocation>
</comment>
<evidence type="ECO:0000256" key="6">
    <source>
        <dbReference type="ARBA" id="ARBA00023033"/>
    </source>
</evidence>
<protein>
    <recommendedName>
        <fullName evidence="10">Dibenzothiophene monooxygenase</fullName>
        <ecNumber evidence="9">1.14.14.21</ecNumber>
    </recommendedName>
</protein>
<reference evidence="17 18" key="1">
    <citation type="submission" date="2017-12" db="EMBL/GenBank/DDBJ databases">
        <title>Genome sequence of Pseudomonas palleroniana MAB3.</title>
        <authorList>
            <person name="Nascimento F.X."/>
        </authorList>
    </citation>
    <scope>NUCLEOTIDE SEQUENCE [LARGE SCALE GENOMIC DNA]</scope>
    <source>
        <strain evidence="17 18">MAB3</strain>
    </source>
</reference>
<comment type="catalytic activity">
    <reaction evidence="12">
        <text>dibenzothiophene 5-oxide + FMNH2 + O2 = dibenzothiophene 5,5-dioxide + FMN + H2O + H(+)</text>
        <dbReference type="Rhea" id="RHEA:49080"/>
        <dbReference type="ChEBI" id="CHEBI:15377"/>
        <dbReference type="ChEBI" id="CHEBI:15378"/>
        <dbReference type="ChEBI" id="CHEBI:15379"/>
        <dbReference type="ChEBI" id="CHEBI:23683"/>
        <dbReference type="ChEBI" id="CHEBI:57618"/>
        <dbReference type="ChEBI" id="CHEBI:58210"/>
        <dbReference type="ChEBI" id="CHEBI:90356"/>
    </reaction>
</comment>